<accession>X1LRC7</accession>
<proteinExistence type="predicted"/>
<feature type="non-terminal residue" evidence="1">
    <location>
        <position position="1"/>
    </location>
</feature>
<dbReference type="GO" id="GO:0003676">
    <property type="term" value="F:nucleic acid binding"/>
    <property type="evidence" value="ECO:0007669"/>
    <property type="project" value="InterPro"/>
</dbReference>
<protein>
    <submittedName>
        <fullName evidence="1">Uncharacterized protein</fullName>
    </submittedName>
</protein>
<gene>
    <name evidence="1" type="ORF">S06H3_31473</name>
</gene>
<dbReference type="EMBL" id="BARV01018640">
    <property type="protein sequence ID" value="GAI21927.1"/>
    <property type="molecule type" value="Genomic_DNA"/>
</dbReference>
<dbReference type="AlphaFoldDB" id="X1LRC7"/>
<organism evidence="1">
    <name type="scientific">marine sediment metagenome</name>
    <dbReference type="NCBI Taxonomy" id="412755"/>
    <lineage>
        <taxon>unclassified sequences</taxon>
        <taxon>metagenomes</taxon>
        <taxon>ecological metagenomes</taxon>
    </lineage>
</organism>
<reference evidence="1" key="1">
    <citation type="journal article" date="2014" name="Front. Microbiol.">
        <title>High frequency of phylogenetically diverse reductive dehalogenase-homologous genes in deep subseafloor sedimentary metagenomes.</title>
        <authorList>
            <person name="Kawai M."/>
            <person name="Futagami T."/>
            <person name="Toyoda A."/>
            <person name="Takaki Y."/>
            <person name="Nishi S."/>
            <person name="Hori S."/>
            <person name="Arai W."/>
            <person name="Tsubouchi T."/>
            <person name="Morono Y."/>
            <person name="Uchiyama I."/>
            <person name="Ito T."/>
            <person name="Fujiyama A."/>
            <person name="Inagaki F."/>
            <person name="Takami H."/>
        </authorList>
    </citation>
    <scope>NUCLEOTIDE SEQUENCE</scope>
    <source>
        <strain evidence="1">Expedition CK06-06</strain>
    </source>
</reference>
<dbReference type="Gene3D" id="3.30.110.20">
    <property type="entry name" value="Alba-like domain"/>
    <property type="match status" value="1"/>
</dbReference>
<evidence type="ECO:0000313" key="1">
    <source>
        <dbReference type="EMBL" id="GAI21927.1"/>
    </source>
</evidence>
<name>X1LRC7_9ZZZZ</name>
<sequence length="60" mass="6312">AISAAVDAAEIARRIIPGLGVDVEIMTQQAKGDDGRRRSVSAMDITLRRSHGALNPVVVS</sequence>
<dbReference type="InterPro" id="IPR036882">
    <property type="entry name" value="Alba-like_dom_sf"/>
</dbReference>
<dbReference type="SUPFAM" id="SSF82704">
    <property type="entry name" value="AlbA-like"/>
    <property type="match status" value="1"/>
</dbReference>
<comment type="caution">
    <text evidence="1">The sequence shown here is derived from an EMBL/GenBank/DDBJ whole genome shotgun (WGS) entry which is preliminary data.</text>
</comment>